<evidence type="ECO:0000313" key="1">
    <source>
        <dbReference type="EMBL" id="KAA9332760.1"/>
    </source>
</evidence>
<dbReference type="AlphaFoldDB" id="A0A5N1IRX4"/>
<comment type="caution">
    <text evidence="1">The sequence shown here is derived from an EMBL/GenBank/DDBJ whole genome shotgun (WGS) entry which is preliminary data.</text>
</comment>
<dbReference type="Proteomes" id="UP000326570">
    <property type="component" value="Unassembled WGS sequence"/>
</dbReference>
<dbReference type="EMBL" id="VTWT01000006">
    <property type="protein sequence ID" value="KAA9332760.1"/>
    <property type="molecule type" value="Genomic_DNA"/>
</dbReference>
<evidence type="ECO:0000313" key="2">
    <source>
        <dbReference type="Proteomes" id="UP000326570"/>
    </source>
</evidence>
<gene>
    <name evidence="1" type="ORF">F0P94_12225</name>
</gene>
<name>A0A5N1IRX4_9BACT</name>
<organism evidence="1 2">
    <name type="scientific">Adhaeribacter soli</name>
    <dbReference type="NCBI Taxonomy" id="2607655"/>
    <lineage>
        <taxon>Bacteria</taxon>
        <taxon>Pseudomonadati</taxon>
        <taxon>Bacteroidota</taxon>
        <taxon>Cytophagia</taxon>
        <taxon>Cytophagales</taxon>
        <taxon>Hymenobacteraceae</taxon>
        <taxon>Adhaeribacter</taxon>
    </lineage>
</organism>
<reference evidence="1 2" key="1">
    <citation type="submission" date="2019-09" db="EMBL/GenBank/DDBJ databases">
        <title>Genome sequence of Adhaeribacter sp. M2.</title>
        <authorList>
            <person name="Srinivasan S."/>
        </authorList>
    </citation>
    <scope>NUCLEOTIDE SEQUENCE [LARGE SCALE GENOMIC DNA]</scope>
    <source>
        <strain evidence="1 2">M2</strain>
    </source>
</reference>
<proteinExistence type="predicted"/>
<keyword evidence="2" id="KW-1185">Reference proteome</keyword>
<accession>A0A5N1IRX4</accession>
<dbReference type="RefSeq" id="WP_150904173.1">
    <property type="nucleotide sequence ID" value="NZ_VTWT01000006.1"/>
</dbReference>
<sequence>MNKSILKKYKLETIDSMSSSQCEEASLILRYLLSRCFNPIESRQLEAYLYQLDNRLAELKRAASKEEV</sequence>
<protein>
    <submittedName>
        <fullName evidence="1">Uncharacterized protein</fullName>
    </submittedName>
</protein>